<reference evidence="2" key="1">
    <citation type="journal article" date="2023" name="Mol. Phylogenet. Evol.">
        <title>Genome-scale phylogeny and comparative genomics of the fungal order Sordariales.</title>
        <authorList>
            <person name="Hensen N."/>
            <person name="Bonometti L."/>
            <person name="Westerberg I."/>
            <person name="Brannstrom I.O."/>
            <person name="Guillou S."/>
            <person name="Cros-Aarteil S."/>
            <person name="Calhoun S."/>
            <person name="Haridas S."/>
            <person name="Kuo A."/>
            <person name="Mondo S."/>
            <person name="Pangilinan J."/>
            <person name="Riley R."/>
            <person name="LaButti K."/>
            <person name="Andreopoulos B."/>
            <person name="Lipzen A."/>
            <person name="Chen C."/>
            <person name="Yan M."/>
            <person name="Daum C."/>
            <person name="Ng V."/>
            <person name="Clum A."/>
            <person name="Steindorff A."/>
            <person name="Ohm R.A."/>
            <person name="Martin F."/>
            <person name="Silar P."/>
            <person name="Natvig D.O."/>
            <person name="Lalanne C."/>
            <person name="Gautier V."/>
            <person name="Ament-Velasquez S.L."/>
            <person name="Kruys A."/>
            <person name="Hutchinson M.I."/>
            <person name="Powell A.J."/>
            <person name="Barry K."/>
            <person name="Miller A.N."/>
            <person name="Grigoriev I.V."/>
            <person name="Debuchy R."/>
            <person name="Gladieux P."/>
            <person name="Hiltunen Thoren M."/>
            <person name="Johannesson H."/>
        </authorList>
    </citation>
    <scope>NUCLEOTIDE SEQUENCE</scope>
    <source>
        <strain evidence="2">PSN243</strain>
    </source>
</reference>
<sequence>MPLCFDMKEEEERLLPHSVSYTRSFSPSEASSLEPSSLGSMITLTFSCFLEFPVAWTPDGDRSAAMAFSFFLQRRSNSSEKKKPSGMLSQEAMIPGGRVWRGRHPRQGGCAKSAVFGRALLNQITAEKTPQHATANNFNLQHAPQQVKRRASANSTYTTCIRDILRFPAFFFSWKPVAAGEGDEAVRPVVDQPANSEARPADGARLTKTWAPSHFQAQR</sequence>
<dbReference type="EMBL" id="MU865926">
    <property type="protein sequence ID" value="KAK4451908.1"/>
    <property type="molecule type" value="Genomic_DNA"/>
</dbReference>
<protein>
    <submittedName>
        <fullName evidence="2">Uncharacterized protein</fullName>
    </submittedName>
</protein>
<dbReference type="AlphaFoldDB" id="A0AAV9GUE7"/>
<dbReference type="Proteomes" id="UP001321760">
    <property type="component" value="Unassembled WGS sequence"/>
</dbReference>
<organism evidence="2 3">
    <name type="scientific">Podospora aff. communis PSN243</name>
    <dbReference type="NCBI Taxonomy" id="3040156"/>
    <lineage>
        <taxon>Eukaryota</taxon>
        <taxon>Fungi</taxon>
        <taxon>Dikarya</taxon>
        <taxon>Ascomycota</taxon>
        <taxon>Pezizomycotina</taxon>
        <taxon>Sordariomycetes</taxon>
        <taxon>Sordariomycetidae</taxon>
        <taxon>Sordariales</taxon>
        <taxon>Podosporaceae</taxon>
        <taxon>Podospora</taxon>
    </lineage>
</organism>
<keyword evidence="3" id="KW-1185">Reference proteome</keyword>
<evidence type="ECO:0000313" key="2">
    <source>
        <dbReference type="EMBL" id="KAK4451908.1"/>
    </source>
</evidence>
<name>A0AAV9GUE7_9PEZI</name>
<accession>A0AAV9GUE7</accession>
<proteinExistence type="predicted"/>
<evidence type="ECO:0000256" key="1">
    <source>
        <dbReference type="SAM" id="MobiDB-lite"/>
    </source>
</evidence>
<reference evidence="2" key="2">
    <citation type="submission" date="2023-05" db="EMBL/GenBank/DDBJ databases">
        <authorList>
            <consortium name="Lawrence Berkeley National Laboratory"/>
            <person name="Steindorff A."/>
            <person name="Hensen N."/>
            <person name="Bonometti L."/>
            <person name="Westerberg I."/>
            <person name="Brannstrom I.O."/>
            <person name="Guillou S."/>
            <person name="Cros-Aarteil S."/>
            <person name="Calhoun S."/>
            <person name="Haridas S."/>
            <person name="Kuo A."/>
            <person name="Mondo S."/>
            <person name="Pangilinan J."/>
            <person name="Riley R."/>
            <person name="Labutti K."/>
            <person name="Andreopoulos B."/>
            <person name="Lipzen A."/>
            <person name="Chen C."/>
            <person name="Yanf M."/>
            <person name="Daum C."/>
            <person name="Ng V."/>
            <person name="Clum A."/>
            <person name="Ohm R."/>
            <person name="Martin F."/>
            <person name="Silar P."/>
            <person name="Natvig D."/>
            <person name="Lalanne C."/>
            <person name="Gautier V."/>
            <person name="Ament-Velasquez S.L."/>
            <person name="Kruys A."/>
            <person name="Hutchinson M.I."/>
            <person name="Powell A.J."/>
            <person name="Barry K."/>
            <person name="Miller A.N."/>
            <person name="Grigoriev I.V."/>
            <person name="Debuchy R."/>
            <person name="Gladieux P."/>
            <person name="Thoren M.H."/>
            <person name="Johannesson H."/>
        </authorList>
    </citation>
    <scope>NUCLEOTIDE SEQUENCE</scope>
    <source>
        <strain evidence="2">PSN243</strain>
    </source>
</reference>
<evidence type="ECO:0000313" key="3">
    <source>
        <dbReference type="Proteomes" id="UP001321760"/>
    </source>
</evidence>
<gene>
    <name evidence="2" type="ORF">QBC34DRAFT_492767</name>
</gene>
<comment type="caution">
    <text evidence="2">The sequence shown here is derived from an EMBL/GenBank/DDBJ whole genome shotgun (WGS) entry which is preliminary data.</text>
</comment>
<feature type="region of interest" description="Disordered" evidence="1">
    <location>
        <begin position="188"/>
        <end position="219"/>
    </location>
</feature>